<sequence length="187" mass="21290">MRVFWFLVCLVWVGAEIGLARRRSSADSEIAFAERHSQRRLWLMITLGLILALLFKQLALLPIPLAYLPRQILALAIFAGGLYLRYAAVIGLGRFFTTHVAILNGHRLIEDGPYRLLRHPAYTGLLMALAAAGLAMGDGLALCSLLLCSGWAVANRIKIEERMLEQEFGDSYLVYRKRRWRLLPWFY</sequence>
<proteinExistence type="predicted"/>
<protein>
    <submittedName>
        <fullName evidence="6">Isoprenylcysteine carboxylmethyltransferase family protein</fullName>
    </submittedName>
</protein>
<name>A0ABT1UIF5_9GAMM</name>
<organism evidence="6 7">
    <name type="scientific">Methylomonas aurea</name>
    <dbReference type="NCBI Taxonomy" id="2952224"/>
    <lineage>
        <taxon>Bacteria</taxon>
        <taxon>Pseudomonadati</taxon>
        <taxon>Pseudomonadota</taxon>
        <taxon>Gammaproteobacteria</taxon>
        <taxon>Methylococcales</taxon>
        <taxon>Methylococcaceae</taxon>
        <taxon>Methylomonas</taxon>
    </lineage>
</organism>
<dbReference type="InterPro" id="IPR007269">
    <property type="entry name" value="ICMT_MeTrfase"/>
</dbReference>
<keyword evidence="3 5" id="KW-1133">Transmembrane helix</keyword>
<dbReference type="Proteomes" id="UP001524569">
    <property type="component" value="Unassembled WGS sequence"/>
</dbReference>
<evidence type="ECO:0000256" key="4">
    <source>
        <dbReference type="ARBA" id="ARBA00023136"/>
    </source>
</evidence>
<evidence type="ECO:0000313" key="7">
    <source>
        <dbReference type="Proteomes" id="UP001524569"/>
    </source>
</evidence>
<comment type="caution">
    <text evidence="6">The sequence shown here is derived from an EMBL/GenBank/DDBJ whole genome shotgun (WGS) entry which is preliminary data.</text>
</comment>
<evidence type="ECO:0000256" key="3">
    <source>
        <dbReference type="ARBA" id="ARBA00022989"/>
    </source>
</evidence>
<dbReference type="Pfam" id="PF04140">
    <property type="entry name" value="ICMT"/>
    <property type="match status" value="1"/>
</dbReference>
<accession>A0ABT1UIF5</accession>
<evidence type="ECO:0000256" key="5">
    <source>
        <dbReference type="SAM" id="Phobius"/>
    </source>
</evidence>
<keyword evidence="4 5" id="KW-0472">Membrane</keyword>
<keyword evidence="2 5" id="KW-0812">Transmembrane</keyword>
<evidence type="ECO:0000313" key="6">
    <source>
        <dbReference type="EMBL" id="MCQ8181796.1"/>
    </source>
</evidence>
<evidence type="ECO:0000256" key="1">
    <source>
        <dbReference type="ARBA" id="ARBA00004141"/>
    </source>
</evidence>
<dbReference type="Gene3D" id="1.20.120.1630">
    <property type="match status" value="1"/>
</dbReference>
<evidence type="ECO:0000256" key="2">
    <source>
        <dbReference type="ARBA" id="ARBA00022692"/>
    </source>
</evidence>
<feature type="transmembrane region" description="Helical" evidence="5">
    <location>
        <begin position="72"/>
        <end position="96"/>
    </location>
</feature>
<reference evidence="6 7" key="1">
    <citation type="submission" date="2022-07" db="EMBL/GenBank/DDBJ databases">
        <title>Methylomonas rivi sp. nov., Methylomonas rosea sp. nov., Methylomonas aureus sp. nov. and Methylomonas subterranea sp. nov., four novel methanotrophs isolated from a freshwater creek and the deep terrestrial subsurface.</title>
        <authorList>
            <person name="Abin C."/>
            <person name="Sankaranarayanan K."/>
            <person name="Garner C."/>
            <person name="Sindelar R."/>
            <person name="Kotary K."/>
            <person name="Garner R."/>
            <person name="Barclay S."/>
            <person name="Lawson P."/>
            <person name="Krumholz L."/>
        </authorList>
    </citation>
    <scope>NUCLEOTIDE SEQUENCE [LARGE SCALE GENOMIC DNA]</scope>
    <source>
        <strain evidence="6 7">SURF-1</strain>
    </source>
</reference>
<keyword evidence="7" id="KW-1185">Reference proteome</keyword>
<dbReference type="EMBL" id="JANIBM010000012">
    <property type="protein sequence ID" value="MCQ8181796.1"/>
    <property type="molecule type" value="Genomic_DNA"/>
</dbReference>
<gene>
    <name evidence="6" type="ORF">NP603_11815</name>
</gene>
<dbReference type="PANTHER" id="PTHR12714">
    <property type="entry name" value="PROTEIN-S ISOPRENYLCYSTEINE O-METHYLTRANSFERASE"/>
    <property type="match status" value="1"/>
</dbReference>
<dbReference type="PANTHER" id="PTHR12714:SF25">
    <property type="entry name" value="CONSERVED HYPOTHETICAL MEMBRANE PROTEIN"/>
    <property type="match status" value="1"/>
</dbReference>
<dbReference type="RefSeq" id="WP_256611083.1">
    <property type="nucleotide sequence ID" value="NZ_JANIBM010000012.1"/>
</dbReference>
<comment type="subcellular location">
    <subcellularLocation>
        <location evidence="1">Membrane</location>
        <topology evidence="1">Multi-pass membrane protein</topology>
    </subcellularLocation>
</comment>
<feature type="transmembrane region" description="Helical" evidence="5">
    <location>
        <begin position="41"/>
        <end position="60"/>
    </location>
</feature>
<feature type="transmembrane region" description="Helical" evidence="5">
    <location>
        <begin position="125"/>
        <end position="154"/>
    </location>
</feature>